<sequence>MVLGFTFKDIAENFLAGIILAFNRPLDVDELCRSGAYLGN</sequence>
<dbReference type="EMBL" id="SMFL01000001">
    <property type="protein sequence ID" value="TDE18701.1"/>
    <property type="molecule type" value="Genomic_DNA"/>
</dbReference>
<protein>
    <submittedName>
        <fullName evidence="1">Mechanosensitive ion channel</fullName>
    </submittedName>
</protein>
<dbReference type="AlphaFoldDB" id="A0A4R5E1P7"/>
<accession>A0A4R5E1P7</accession>
<comment type="caution">
    <text evidence="1">The sequence shown here is derived from an EMBL/GenBank/DDBJ whole genome shotgun (WGS) entry which is preliminary data.</text>
</comment>
<name>A0A4R5E1P7_9BACT</name>
<dbReference type="OrthoDB" id="9809206at2"/>
<reference evidence="1 2" key="1">
    <citation type="submission" date="2019-03" db="EMBL/GenBank/DDBJ databases">
        <title>Dyadobacter AR-3-6 sp. nov., isolated from arctic soil.</title>
        <authorList>
            <person name="Chaudhary D.K."/>
        </authorList>
    </citation>
    <scope>NUCLEOTIDE SEQUENCE [LARGE SCALE GENOMIC DNA]</scope>
    <source>
        <strain evidence="1 2">AR-3-6</strain>
    </source>
</reference>
<dbReference type="Proteomes" id="UP000294850">
    <property type="component" value="Unassembled WGS sequence"/>
</dbReference>
<evidence type="ECO:0000313" key="1">
    <source>
        <dbReference type="EMBL" id="TDE18701.1"/>
    </source>
</evidence>
<keyword evidence="2" id="KW-1185">Reference proteome</keyword>
<organism evidence="1 2">
    <name type="scientific">Dyadobacter psychrotolerans</name>
    <dbReference type="NCBI Taxonomy" id="2541721"/>
    <lineage>
        <taxon>Bacteria</taxon>
        <taxon>Pseudomonadati</taxon>
        <taxon>Bacteroidota</taxon>
        <taxon>Cytophagia</taxon>
        <taxon>Cytophagales</taxon>
        <taxon>Spirosomataceae</taxon>
        <taxon>Dyadobacter</taxon>
    </lineage>
</organism>
<proteinExistence type="predicted"/>
<evidence type="ECO:0000313" key="2">
    <source>
        <dbReference type="Proteomes" id="UP000294850"/>
    </source>
</evidence>
<gene>
    <name evidence="1" type="ORF">E0F88_00815</name>
</gene>